<comment type="caution">
    <text evidence="1">The sequence shown here is derived from an EMBL/GenBank/DDBJ whole genome shotgun (WGS) entry which is preliminary data.</text>
</comment>
<sequence>MTGVLIEKFDLNELPKDVDSAVDNNQVKMLSEIGNEIDPIQASKRQRLRPTGQHLIPETAQSSKVITKVCSQEISSNQVTTGIKLSLDRSLPAHQSLNDEPNNNIELLNLSKIQSKNFLSPVQKVHTNEKTVQIGKLNHKPEEPKNQNPQSMIQKYANPIASGKFITTNTLESLTNIKNNIHLKSGPFDLLGERSNKSPYNNQLLQFVEKNLSDIVHESLKVFEIDKNFLETVKTLLWSDNEGILCKTEDIILDVIDNFNRHYYDGTGHNWIKYSSANKNVSLESKPASQKFKFREVFSKVLTYENYSRFFFTDNMRLSCDLFFGDLERKLLNKKDEIPICGKSLSNFVERIWVGVVGFLAYVHAINAIMPPGSTLPITNYKLVEKQEEALNFFFRLHEDAQNFVGNYSERKTRKTYFDNDWKELSFEDKRKRALDEILNSNSPKDKRAWLYIELWMINYRPQLYQIATQKSTKGIFDNKNRFRSFVNKVCFPLFSGILKFKKLEG</sequence>
<organism evidence="1 2">
    <name type="scientific">Phakopsora pachyrhizi</name>
    <name type="common">Asian soybean rust disease fungus</name>
    <dbReference type="NCBI Taxonomy" id="170000"/>
    <lineage>
        <taxon>Eukaryota</taxon>
        <taxon>Fungi</taxon>
        <taxon>Dikarya</taxon>
        <taxon>Basidiomycota</taxon>
        <taxon>Pucciniomycotina</taxon>
        <taxon>Pucciniomycetes</taxon>
        <taxon>Pucciniales</taxon>
        <taxon>Phakopsoraceae</taxon>
        <taxon>Phakopsora</taxon>
    </lineage>
</organism>
<proteinExistence type="predicted"/>
<protein>
    <submittedName>
        <fullName evidence="1">Uncharacterized protein</fullName>
    </submittedName>
</protein>
<accession>A0AAV0B4U8</accession>
<gene>
    <name evidence="1" type="ORF">PPACK8108_LOCUS12442</name>
</gene>
<dbReference type="EMBL" id="CALTRL010002984">
    <property type="protein sequence ID" value="CAH7677305.1"/>
    <property type="molecule type" value="Genomic_DNA"/>
</dbReference>
<evidence type="ECO:0000313" key="2">
    <source>
        <dbReference type="Proteomes" id="UP001153365"/>
    </source>
</evidence>
<name>A0AAV0B4U8_PHAPC</name>
<reference evidence="1" key="1">
    <citation type="submission" date="2022-06" db="EMBL/GenBank/DDBJ databases">
        <authorList>
            <consortium name="SYNGENTA / RWTH Aachen University"/>
        </authorList>
    </citation>
    <scope>NUCLEOTIDE SEQUENCE</scope>
</reference>
<evidence type="ECO:0000313" key="1">
    <source>
        <dbReference type="EMBL" id="CAH7677305.1"/>
    </source>
</evidence>
<keyword evidence="2" id="KW-1185">Reference proteome</keyword>
<dbReference type="AlphaFoldDB" id="A0AAV0B4U8"/>
<dbReference type="Proteomes" id="UP001153365">
    <property type="component" value="Unassembled WGS sequence"/>
</dbReference>